<dbReference type="PROSITE" id="PS50217">
    <property type="entry name" value="BZIP"/>
    <property type="match status" value="1"/>
</dbReference>
<feature type="region of interest" description="Disordered" evidence="7">
    <location>
        <begin position="173"/>
        <end position="232"/>
    </location>
</feature>
<dbReference type="SMART" id="SM00338">
    <property type="entry name" value="BRLZ"/>
    <property type="match status" value="1"/>
</dbReference>
<proteinExistence type="inferred from homology"/>
<dbReference type="Gene3D" id="1.20.5.170">
    <property type="match status" value="1"/>
</dbReference>
<dbReference type="Proteomes" id="UP000001449">
    <property type="component" value="Chromosome 13"/>
</dbReference>
<evidence type="ECO:0000256" key="7">
    <source>
        <dbReference type="SAM" id="MobiDB-lite"/>
    </source>
</evidence>
<keyword evidence="10" id="KW-1185">Reference proteome</keyword>
<accession>B8CBX2</accession>
<feature type="region of interest" description="Disordered" evidence="7">
    <location>
        <begin position="19"/>
        <end position="44"/>
    </location>
</feature>
<dbReference type="PaxDb" id="35128-Thaps9643"/>
<evidence type="ECO:0000256" key="5">
    <source>
        <dbReference type="ARBA" id="ARBA00023163"/>
    </source>
</evidence>
<feature type="region of interest" description="Disordered" evidence="7">
    <location>
        <begin position="663"/>
        <end position="691"/>
    </location>
</feature>
<comment type="similarity">
    <text evidence="2">Belongs to the bZIP family.</text>
</comment>
<dbReference type="eggNOG" id="ENOG502QR0I">
    <property type="taxonomic scope" value="Eukaryota"/>
</dbReference>
<dbReference type="KEGG" id="tps:THAPSDRAFT_9643"/>
<dbReference type="GO" id="GO:0003700">
    <property type="term" value="F:DNA-binding transcription factor activity"/>
    <property type="evidence" value="ECO:0007669"/>
    <property type="project" value="InterPro"/>
</dbReference>
<dbReference type="InterPro" id="IPR046347">
    <property type="entry name" value="bZIP_sf"/>
</dbReference>
<feature type="compositionally biased region" description="Polar residues" evidence="7">
    <location>
        <begin position="22"/>
        <end position="31"/>
    </location>
</feature>
<organism evidence="9 10">
    <name type="scientific">Thalassiosira pseudonana</name>
    <name type="common">Marine diatom</name>
    <name type="synonym">Cyclotella nana</name>
    <dbReference type="NCBI Taxonomy" id="35128"/>
    <lineage>
        <taxon>Eukaryota</taxon>
        <taxon>Sar</taxon>
        <taxon>Stramenopiles</taxon>
        <taxon>Ochrophyta</taxon>
        <taxon>Bacillariophyta</taxon>
        <taxon>Coscinodiscophyceae</taxon>
        <taxon>Thalassiosirophycidae</taxon>
        <taxon>Thalassiosirales</taxon>
        <taxon>Thalassiosiraceae</taxon>
        <taxon>Thalassiosira</taxon>
    </lineage>
</organism>
<sequence length="850" mass="92184">MPIKIEIPQAAAAHHHHIDAGNNHSSLSTRVPNPIGMPSTAPSPIIAAPCPHSIADAAASSHLELQRQLEVPSPLASPLPSPSPMDNGNADSEEPPTQRRRRANTIHWATANHSTPEMLEPVNFSPSSSHQQGSMGIRKASSGSLASHASYASSHDSSSGMVGVGRSLSGSSLVNLGDHSQSSPLSPSKSSIASPSTVTSSSYATNAKSTNATTDKRQKRLERNRESARLSRRRRKAYLEELETKVSLLSNEMDRGRISHASMAVRTLRRMRANTLMEVERMVYQYQSTGADQHQQHQVAGGSNNGVKHNISIPTNMPPSIFLNKQLAILQNPLSRLTNQLQIVHLFQKQQLMGLIQPYSHKFVLWIMLQKDGFFRGGRSASERLSAARIGERLLHNGTDRAAPSEGMWPLFCHEVGLSYEQEDRVRACQRAVLADSKTWITRHTAVATRNVIESTHTAISGMHEAAKGRENAILSVLTPEQRVKFLGWAARKAEAIRRVAEAKVGASSDGGEYEVSPDRHVAANMYIVDHQLSKVRQRVPPMTGFVHQSRLKKLSRRPSFESLAGQEGGNMESNAKMTRDTSLTSFPSTGSLKRSLDDLMSDDVGSMAMHTSHVGVTPEAAQSAAQGAVASVLRDVMAIVPKTSLHYSQLPHYRPFAPVASTQQPFHPSPLRSASSMQTKPRAAPMPMPQSVPSAALPQFTPIPTSVAAAAAAPSSDASDDIDIPMPTPVSVLLRTSDEFLSPNEVDDPSPMEVSSSHQGGFIPAPEPASSSFQPSKARAYQSAPQLYNGENDHDYPSILPSPMAMIPVPEEGSLMNNAEQINDNDEFLLENLPLDADDWAIGEGFEDF</sequence>
<dbReference type="PANTHER" id="PTHR47416:SF8">
    <property type="entry name" value="BASIC-LEUCINE ZIPPER TRANSCRIPTION FACTOR E-RELATED"/>
    <property type="match status" value="1"/>
</dbReference>
<dbReference type="GO" id="GO:0005634">
    <property type="term" value="C:nucleus"/>
    <property type="evidence" value="ECO:0007669"/>
    <property type="project" value="UniProtKB-SubCell"/>
</dbReference>
<dbReference type="Pfam" id="PF00170">
    <property type="entry name" value="bZIP_1"/>
    <property type="match status" value="1"/>
</dbReference>
<dbReference type="EMBL" id="CM000648">
    <property type="protein sequence ID" value="EED89393.1"/>
    <property type="molecule type" value="Genomic_DNA"/>
</dbReference>
<evidence type="ECO:0000256" key="3">
    <source>
        <dbReference type="ARBA" id="ARBA00023015"/>
    </source>
</evidence>
<dbReference type="AlphaFoldDB" id="B8CBX2"/>
<protein>
    <recommendedName>
        <fullName evidence="8">BZIP domain-containing protein</fullName>
    </recommendedName>
</protein>
<keyword evidence="4" id="KW-0238">DNA-binding</keyword>
<evidence type="ECO:0000313" key="9">
    <source>
        <dbReference type="EMBL" id="EED89393.1"/>
    </source>
</evidence>
<evidence type="ECO:0000256" key="6">
    <source>
        <dbReference type="ARBA" id="ARBA00023242"/>
    </source>
</evidence>
<comment type="subcellular location">
    <subcellularLocation>
        <location evidence="1">Nucleus</location>
    </subcellularLocation>
</comment>
<dbReference type="PANTHER" id="PTHR47416">
    <property type="entry name" value="BASIC-LEUCINE ZIPPER TRANSCRIPTION FACTOR F-RELATED"/>
    <property type="match status" value="1"/>
</dbReference>
<dbReference type="SUPFAM" id="SSF57959">
    <property type="entry name" value="Leucine zipper domain"/>
    <property type="match status" value="1"/>
</dbReference>
<gene>
    <name evidence="9" type="ORF">THAPSDRAFT_9643</name>
</gene>
<keyword evidence="6" id="KW-0539">Nucleus</keyword>
<feature type="compositionally biased region" description="Polar residues" evidence="7">
    <location>
        <begin position="203"/>
        <end position="213"/>
    </location>
</feature>
<reference evidence="9 10" key="1">
    <citation type="journal article" date="2004" name="Science">
        <title>The genome of the diatom Thalassiosira pseudonana: ecology, evolution, and metabolism.</title>
        <authorList>
            <person name="Armbrust E.V."/>
            <person name="Berges J.A."/>
            <person name="Bowler C."/>
            <person name="Green B.R."/>
            <person name="Martinez D."/>
            <person name="Putnam N.H."/>
            <person name="Zhou S."/>
            <person name="Allen A.E."/>
            <person name="Apt K.E."/>
            <person name="Bechner M."/>
            <person name="Brzezinski M.A."/>
            <person name="Chaal B.K."/>
            <person name="Chiovitti A."/>
            <person name="Davis A.K."/>
            <person name="Demarest M.S."/>
            <person name="Detter J.C."/>
            <person name="Glavina T."/>
            <person name="Goodstein D."/>
            <person name="Hadi M.Z."/>
            <person name="Hellsten U."/>
            <person name="Hildebrand M."/>
            <person name="Jenkins B.D."/>
            <person name="Jurka J."/>
            <person name="Kapitonov V.V."/>
            <person name="Kroger N."/>
            <person name="Lau W.W."/>
            <person name="Lane T.W."/>
            <person name="Larimer F.W."/>
            <person name="Lippmeier J.C."/>
            <person name="Lucas S."/>
            <person name="Medina M."/>
            <person name="Montsant A."/>
            <person name="Obornik M."/>
            <person name="Parker M.S."/>
            <person name="Palenik B."/>
            <person name="Pazour G.J."/>
            <person name="Richardson P.M."/>
            <person name="Rynearson T.A."/>
            <person name="Saito M.A."/>
            <person name="Schwartz D.C."/>
            <person name="Thamatrakoln K."/>
            <person name="Valentin K."/>
            <person name="Vardi A."/>
            <person name="Wilkerson F.P."/>
            <person name="Rokhsar D.S."/>
        </authorList>
    </citation>
    <scope>NUCLEOTIDE SEQUENCE [LARGE SCALE GENOMIC DNA]</scope>
    <source>
        <strain evidence="9 10">CCMP1335</strain>
    </source>
</reference>
<evidence type="ECO:0000256" key="2">
    <source>
        <dbReference type="ARBA" id="ARBA00007163"/>
    </source>
</evidence>
<keyword evidence="3" id="KW-0805">Transcription regulation</keyword>
<dbReference type="HOGENOM" id="CLU_335735_0_0_1"/>
<dbReference type="InParanoid" id="B8CBX2"/>
<dbReference type="CDD" id="cd14811">
    <property type="entry name" value="bZIP_u2"/>
    <property type="match status" value="1"/>
</dbReference>
<evidence type="ECO:0000313" key="10">
    <source>
        <dbReference type="Proteomes" id="UP000001449"/>
    </source>
</evidence>
<name>B8CBX2_THAPS</name>
<feature type="compositionally biased region" description="Polar residues" evidence="7">
    <location>
        <begin position="124"/>
        <end position="134"/>
    </location>
</feature>
<dbReference type="RefSeq" id="XP_002293657.1">
    <property type="nucleotide sequence ID" value="XM_002293621.1"/>
</dbReference>
<reference evidence="9 10" key="2">
    <citation type="journal article" date="2008" name="Nature">
        <title>The Phaeodactylum genome reveals the evolutionary history of diatom genomes.</title>
        <authorList>
            <person name="Bowler C."/>
            <person name="Allen A.E."/>
            <person name="Badger J.H."/>
            <person name="Grimwood J."/>
            <person name="Jabbari K."/>
            <person name="Kuo A."/>
            <person name="Maheswari U."/>
            <person name="Martens C."/>
            <person name="Maumus F."/>
            <person name="Otillar R.P."/>
            <person name="Rayko E."/>
            <person name="Salamov A."/>
            <person name="Vandepoele K."/>
            <person name="Beszteri B."/>
            <person name="Gruber A."/>
            <person name="Heijde M."/>
            <person name="Katinka M."/>
            <person name="Mock T."/>
            <person name="Valentin K."/>
            <person name="Verret F."/>
            <person name="Berges J.A."/>
            <person name="Brownlee C."/>
            <person name="Cadoret J.P."/>
            <person name="Chiovitti A."/>
            <person name="Choi C.J."/>
            <person name="Coesel S."/>
            <person name="De Martino A."/>
            <person name="Detter J.C."/>
            <person name="Durkin C."/>
            <person name="Falciatore A."/>
            <person name="Fournet J."/>
            <person name="Haruta M."/>
            <person name="Huysman M.J."/>
            <person name="Jenkins B.D."/>
            <person name="Jiroutova K."/>
            <person name="Jorgensen R.E."/>
            <person name="Joubert Y."/>
            <person name="Kaplan A."/>
            <person name="Kroger N."/>
            <person name="Kroth P.G."/>
            <person name="La Roche J."/>
            <person name="Lindquist E."/>
            <person name="Lommer M."/>
            <person name="Martin-Jezequel V."/>
            <person name="Lopez P.J."/>
            <person name="Lucas S."/>
            <person name="Mangogna M."/>
            <person name="McGinnis K."/>
            <person name="Medlin L.K."/>
            <person name="Montsant A."/>
            <person name="Oudot-Le Secq M.P."/>
            <person name="Napoli C."/>
            <person name="Obornik M."/>
            <person name="Parker M.S."/>
            <person name="Petit J.L."/>
            <person name="Porcel B.M."/>
            <person name="Poulsen N."/>
            <person name="Robison M."/>
            <person name="Rychlewski L."/>
            <person name="Rynearson T.A."/>
            <person name="Schmutz J."/>
            <person name="Shapiro H."/>
            <person name="Siaut M."/>
            <person name="Stanley M."/>
            <person name="Sussman M.R."/>
            <person name="Taylor A.R."/>
            <person name="Vardi A."/>
            <person name="von Dassow P."/>
            <person name="Vyverman W."/>
            <person name="Willis A."/>
            <person name="Wyrwicz L.S."/>
            <person name="Rokhsar D.S."/>
            <person name="Weissenbach J."/>
            <person name="Armbrust E.V."/>
            <person name="Green B.R."/>
            <person name="Van de Peer Y."/>
            <person name="Grigoriev I.V."/>
        </authorList>
    </citation>
    <scope>NUCLEOTIDE SEQUENCE [LARGE SCALE GENOMIC DNA]</scope>
    <source>
        <strain evidence="9 10">CCMP1335</strain>
    </source>
</reference>
<evidence type="ECO:0000259" key="8">
    <source>
        <dbReference type="PROSITE" id="PS50217"/>
    </source>
</evidence>
<dbReference type="GO" id="GO:0003677">
    <property type="term" value="F:DNA binding"/>
    <property type="evidence" value="ECO:0007669"/>
    <property type="project" value="UniProtKB-KW"/>
</dbReference>
<feature type="region of interest" description="Disordered" evidence="7">
    <location>
        <begin position="64"/>
        <end position="141"/>
    </location>
</feature>
<dbReference type="InterPro" id="IPR004827">
    <property type="entry name" value="bZIP"/>
</dbReference>
<evidence type="ECO:0000256" key="4">
    <source>
        <dbReference type="ARBA" id="ARBA00023125"/>
    </source>
</evidence>
<evidence type="ECO:0000256" key="1">
    <source>
        <dbReference type="ARBA" id="ARBA00004123"/>
    </source>
</evidence>
<feature type="domain" description="BZIP" evidence="8">
    <location>
        <begin position="214"/>
        <end position="252"/>
    </location>
</feature>
<feature type="compositionally biased region" description="Polar residues" evidence="7">
    <location>
        <begin position="663"/>
        <end position="680"/>
    </location>
</feature>
<dbReference type="OMA" id="RANTIHW"/>
<feature type="compositionally biased region" description="Low complexity" evidence="7">
    <location>
        <begin position="173"/>
        <end position="202"/>
    </location>
</feature>
<keyword evidence="5" id="KW-0804">Transcription</keyword>
<dbReference type="GeneID" id="7450802"/>